<dbReference type="RefSeq" id="WP_023311705.1">
    <property type="nucleotide sequence ID" value="NZ_CP034336.1"/>
</dbReference>
<evidence type="ECO:0008006" key="3">
    <source>
        <dbReference type="Google" id="ProtNLM"/>
    </source>
</evidence>
<name>A0ABC9U4B2_ENTAS</name>
<dbReference type="InterPro" id="IPR003458">
    <property type="entry name" value="Phage_T4_Gp38_tail_assem"/>
</dbReference>
<gene>
    <name evidence="1" type="ORF">L402_04967</name>
</gene>
<evidence type="ECO:0000313" key="2">
    <source>
        <dbReference type="Proteomes" id="UP000017391"/>
    </source>
</evidence>
<evidence type="ECO:0000313" key="1">
    <source>
        <dbReference type="EMBL" id="ESM24952.1"/>
    </source>
</evidence>
<dbReference type="EMBL" id="AYIP01000025">
    <property type="protein sequence ID" value="ESM24952.1"/>
    <property type="molecule type" value="Genomic_DNA"/>
</dbReference>
<dbReference type="AlphaFoldDB" id="A0ABC9U4B2"/>
<dbReference type="PANTHER" id="PTHR34413">
    <property type="entry name" value="PROPHAGE TAIL FIBER ASSEMBLY PROTEIN HOMOLOG TFAE-RELATED-RELATED"/>
    <property type="match status" value="1"/>
</dbReference>
<dbReference type="PANTHER" id="PTHR34413:SF2">
    <property type="entry name" value="PROPHAGE TAIL FIBER ASSEMBLY PROTEIN HOMOLOG TFAE-RELATED"/>
    <property type="match status" value="1"/>
</dbReference>
<accession>A0ABC9U4B2</accession>
<protein>
    <recommendedName>
        <fullName evidence="3">Tail fiber assembly protein</fullName>
    </recommendedName>
</protein>
<comment type="caution">
    <text evidence="1">The sequence shown here is derived from an EMBL/GenBank/DDBJ whole genome shotgun (WGS) entry which is preliminary data.</text>
</comment>
<dbReference type="Pfam" id="PF02413">
    <property type="entry name" value="Caudo_TAP"/>
    <property type="match status" value="1"/>
</dbReference>
<proteinExistence type="predicted"/>
<organism evidence="1 2">
    <name type="scientific">Enterobacter asburiae</name>
    <dbReference type="NCBI Taxonomy" id="61645"/>
    <lineage>
        <taxon>Bacteria</taxon>
        <taxon>Pseudomonadati</taxon>
        <taxon>Pseudomonadota</taxon>
        <taxon>Gammaproteobacteria</taxon>
        <taxon>Enterobacterales</taxon>
        <taxon>Enterobacteriaceae</taxon>
        <taxon>Enterobacter</taxon>
        <taxon>Enterobacter cloacae complex</taxon>
    </lineage>
</organism>
<dbReference type="Proteomes" id="UP000017391">
    <property type="component" value="Unassembled WGS sequence"/>
</dbReference>
<sequence>MKSVYSPSEHVIYNAAFYDDYNRAGTWPTDGIEVSDEDAITFNGSNEPTGKMLDYQNGTLCWVDRPAPEMTKEQLIAIAEGKRESLIDQAMQSISVIQLKLQAGRKLTTAETEKINSTLDYIDAVTAIDTSTAPAISWPEPPAL</sequence>
<reference evidence="2" key="1">
    <citation type="submission" date="2013-09" db="EMBL/GenBank/DDBJ databases">
        <title>The Genome Sequence of Enterobacter cloacae BWH 31.</title>
        <authorList>
            <consortium name="The Broad Institute Genomics Platform"/>
            <consortium name="The Broad Institute Genome Sequencing Center for Infectious Disease"/>
            <person name="Murphy C."/>
            <person name="Cosimi L."/>
            <person name="Cerqueira G."/>
            <person name="Feldgarden M."/>
            <person name="Hung D."/>
            <person name="Onderdonk A.B."/>
            <person name="Ferraro M.J."/>
            <person name="Hooper D."/>
            <person name="Dekker J."/>
            <person name="O'Brien T."/>
            <person name="Huang S."/>
            <person name="Quan V."/>
            <person name="Ernst C."/>
            <person name="Delaney M."/>
            <person name="DuBois A."/>
            <person name="Young S.K."/>
            <person name="Zeng Q."/>
            <person name="Gargeya S."/>
            <person name="Fitzgerald M."/>
            <person name="Abouelleil A."/>
            <person name="Alvarado L."/>
            <person name="Berlin A.M."/>
            <person name="Chapman S.B."/>
            <person name="Gainer-Dewar J."/>
            <person name="Goldberg J."/>
            <person name="Gnerre S."/>
            <person name="Griggs A."/>
            <person name="Gujja S."/>
            <person name="Hansen M."/>
            <person name="Howarth C."/>
            <person name="Imamovic A."/>
            <person name="Ireland A."/>
            <person name="Larimer J."/>
            <person name="McCowan C."/>
            <person name="Murphy C."/>
            <person name="Pearson M."/>
            <person name="Poon T.W."/>
            <person name="Priest M."/>
            <person name="Roberts A."/>
            <person name="Saif S."/>
            <person name="Shea T."/>
            <person name="Sykes S."/>
            <person name="Wortman J."/>
            <person name="Nusbaum C."/>
            <person name="Birren B."/>
        </authorList>
    </citation>
    <scope>NUCLEOTIDE SEQUENCE [LARGE SCALE GENOMIC DNA]</scope>
    <source>
        <strain evidence="2">BWH 31</strain>
    </source>
</reference>
<dbReference type="InterPro" id="IPR051220">
    <property type="entry name" value="TFA_Chaperone"/>
</dbReference>